<evidence type="ECO:0000256" key="3">
    <source>
        <dbReference type="ARBA" id="ARBA00022697"/>
    </source>
</evidence>
<dbReference type="EMBL" id="CP002382">
    <property type="protein sequence ID" value="AEP09145.1"/>
    <property type="molecule type" value="Genomic_DNA"/>
</dbReference>
<dbReference type="eggNOG" id="COG2334">
    <property type="taxonomic scope" value="Bacteria"/>
</dbReference>
<dbReference type="UniPathway" id="UPA00050">
    <property type="reaction ID" value="UER00064"/>
</dbReference>
<gene>
    <name evidence="8 10" type="primary">thrB</name>
    <name evidence="10" type="ordered locus">MICA_811</name>
</gene>
<dbReference type="GO" id="GO:0004413">
    <property type="term" value="F:homoserine kinase activity"/>
    <property type="evidence" value="ECO:0007669"/>
    <property type="project" value="UniProtKB-UniRule"/>
</dbReference>
<dbReference type="KEGG" id="mai:MICA_811"/>
<dbReference type="OrthoDB" id="9777460at2"/>
<dbReference type="Proteomes" id="UP000009286">
    <property type="component" value="Chromosome"/>
</dbReference>
<dbReference type="CDD" id="cd05153">
    <property type="entry name" value="HomoserineK_II"/>
    <property type="match status" value="1"/>
</dbReference>
<keyword evidence="5 8" id="KW-0418">Kinase</keyword>
<evidence type="ECO:0000256" key="5">
    <source>
        <dbReference type="ARBA" id="ARBA00022777"/>
    </source>
</evidence>
<keyword evidence="3 8" id="KW-0791">Threonine biosynthesis</keyword>
<keyword evidence="2 8" id="KW-0808">Transferase</keyword>
<protein>
    <recommendedName>
        <fullName evidence="8">Homoserine kinase</fullName>
        <shortName evidence="8">HK</shortName>
        <shortName evidence="8">HSK</shortName>
        <ecNumber evidence="8">2.7.1.39</ecNumber>
    </recommendedName>
</protein>
<dbReference type="GO" id="GO:0005524">
    <property type="term" value="F:ATP binding"/>
    <property type="evidence" value="ECO:0007669"/>
    <property type="project" value="UniProtKB-KW"/>
</dbReference>
<evidence type="ECO:0000259" key="9">
    <source>
        <dbReference type="Pfam" id="PF01636"/>
    </source>
</evidence>
<dbReference type="AlphaFoldDB" id="G2KR98"/>
<dbReference type="InterPro" id="IPR050249">
    <property type="entry name" value="Pseudomonas-type_ThrB"/>
</dbReference>
<comment type="pathway">
    <text evidence="8">Amino-acid biosynthesis; L-threonine biosynthesis; L-threonine from L-aspartate: step 4/5.</text>
</comment>
<keyword evidence="4 8" id="KW-0547">Nucleotide-binding</keyword>
<evidence type="ECO:0000256" key="6">
    <source>
        <dbReference type="ARBA" id="ARBA00022840"/>
    </source>
</evidence>
<dbReference type="Gene3D" id="3.90.1200.10">
    <property type="match status" value="1"/>
</dbReference>
<dbReference type="GO" id="GO:0009088">
    <property type="term" value="P:threonine biosynthetic process"/>
    <property type="evidence" value="ECO:0007669"/>
    <property type="project" value="UniProtKB-UniRule"/>
</dbReference>
<evidence type="ECO:0000256" key="7">
    <source>
        <dbReference type="ARBA" id="ARBA00038240"/>
    </source>
</evidence>
<dbReference type="PANTHER" id="PTHR21064:SF6">
    <property type="entry name" value="AMINOGLYCOSIDE PHOSPHOTRANSFERASE DOMAIN-CONTAINING PROTEIN"/>
    <property type="match status" value="1"/>
</dbReference>
<comment type="similarity">
    <text evidence="7 8">Belongs to the pseudomonas-type ThrB family.</text>
</comment>
<dbReference type="Pfam" id="PF01636">
    <property type="entry name" value="APH"/>
    <property type="match status" value="1"/>
</dbReference>
<reference evidence="10 11" key="1">
    <citation type="journal article" date="2011" name="BMC Genomics">
        <title>Genomic insights into an obligate epibiotic bacterial predator: Micavibrio aeruginosavorus ARL-13.</title>
        <authorList>
            <person name="Wang Z."/>
            <person name="Kadouri D."/>
            <person name="Wu M."/>
        </authorList>
    </citation>
    <scope>NUCLEOTIDE SEQUENCE [LARGE SCALE GENOMIC DNA]</scope>
    <source>
        <strain evidence="10 11">ARL-13</strain>
    </source>
</reference>
<dbReference type="NCBIfam" id="TIGR00938">
    <property type="entry name" value="thrB_alt"/>
    <property type="match status" value="1"/>
</dbReference>
<dbReference type="SUPFAM" id="SSF56112">
    <property type="entry name" value="Protein kinase-like (PK-like)"/>
    <property type="match status" value="1"/>
</dbReference>
<sequence>MAVYTKIDITDAHELLSHYKLGDVTKLEGIEQGVENTNYHLHTTAGHYILTLFEKRVDPVNLPFFFAWTDYLATKGITCPHIVRDADGAMIRNVRGRPAAIISFLEGEALPHGKINPAACGEVGALLGKMHKLGQKFDQTRDNSMGLPAWKDLAARTAGRADDVEKGLAHFISTEIFQLEKEWPGVDDLPRGTVHADLFPDNVFFKRGTLSGVIDFYFSCTDFFVYDLMLTANAWCFDSRQHLLASRWDAFIAGYESARKLTKAEKAYMQFFGRAAALRIMLTRLHDFLFHPHDAMVTPKDPVEYLNILRWHQNHDIAEK</sequence>
<evidence type="ECO:0000313" key="10">
    <source>
        <dbReference type="EMBL" id="AEP09145.1"/>
    </source>
</evidence>
<dbReference type="NCBIfam" id="NF003558">
    <property type="entry name" value="PRK05231.1"/>
    <property type="match status" value="1"/>
</dbReference>
<dbReference type="PANTHER" id="PTHR21064">
    <property type="entry name" value="AMINOGLYCOSIDE PHOSPHOTRANSFERASE DOMAIN-CONTAINING PROTEIN-RELATED"/>
    <property type="match status" value="1"/>
</dbReference>
<comment type="catalytic activity">
    <reaction evidence="8">
        <text>L-homoserine + ATP = O-phospho-L-homoserine + ADP + H(+)</text>
        <dbReference type="Rhea" id="RHEA:13985"/>
        <dbReference type="ChEBI" id="CHEBI:15378"/>
        <dbReference type="ChEBI" id="CHEBI:30616"/>
        <dbReference type="ChEBI" id="CHEBI:57476"/>
        <dbReference type="ChEBI" id="CHEBI:57590"/>
        <dbReference type="ChEBI" id="CHEBI:456216"/>
        <dbReference type="EC" id="2.7.1.39"/>
    </reaction>
</comment>
<dbReference type="Gene3D" id="3.30.200.20">
    <property type="entry name" value="Phosphorylase Kinase, domain 1"/>
    <property type="match status" value="1"/>
</dbReference>
<evidence type="ECO:0000256" key="1">
    <source>
        <dbReference type="ARBA" id="ARBA00022605"/>
    </source>
</evidence>
<dbReference type="STRING" id="856793.MICA_811"/>
<dbReference type="InterPro" id="IPR002575">
    <property type="entry name" value="Aminoglycoside_PTrfase"/>
</dbReference>
<keyword evidence="11" id="KW-1185">Reference proteome</keyword>
<dbReference type="RefSeq" id="WP_014102368.1">
    <property type="nucleotide sequence ID" value="NC_016026.1"/>
</dbReference>
<organism evidence="10 11">
    <name type="scientific">Micavibrio aeruginosavorus (strain ARL-13)</name>
    <dbReference type="NCBI Taxonomy" id="856793"/>
    <lineage>
        <taxon>Bacteria</taxon>
        <taxon>Pseudomonadati</taxon>
        <taxon>Bdellovibrionota</taxon>
        <taxon>Bdellovibrionia</taxon>
        <taxon>Bdellovibrionales</taxon>
        <taxon>Pseudobdellovibrionaceae</taxon>
        <taxon>Micavibrio</taxon>
    </lineage>
</organism>
<evidence type="ECO:0000313" key="11">
    <source>
        <dbReference type="Proteomes" id="UP000009286"/>
    </source>
</evidence>
<evidence type="ECO:0000256" key="8">
    <source>
        <dbReference type="HAMAP-Rule" id="MF_00301"/>
    </source>
</evidence>
<evidence type="ECO:0000256" key="4">
    <source>
        <dbReference type="ARBA" id="ARBA00022741"/>
    </source>
</evidence>
<keyword evidence="6 8" id="KW-0067">ATP-binding</keyword>
<dbReference type="EC" id="2.7.1.39" evidence="8"/>
<evidence type="ECO:0000256" key="2">
    <source>
        <dbReference type="ARBA" id="ARBA00022679"/>
    </source>
</evidence>
<dbReference type="InterPro" id="IPR005280">
    <property type="entry name" value="Homoserine_kinase_II"/>
</dbReference>
<accession>G2KR98</accession>
<dbReference type="HAMAP" id="MF_00301">
    <property type="entry name" value="Homoser_kinase_2"/>
    <property type="match status" value="1"/>
</dbReference>
<proteinExistence type="inferred from homology"/>
<dbReference type="HOGENOM" id="CLU_053300_1_0_5"/>
<keyword evidence="1 8" id="KW-0028">Amino-acid biosynthesis</keyword>
<dbReference type="InterPro" id="IPR011009">
    <property type="entry name" value="Kinase-like_dom_sf"/>
</dbReference>
<feature type="domain" description="Aminoglycoside phosphotransferase" evidence="9">
    <location>
        <begin position="27"/>
        <end position="260"/>
    </location>
</feature>
<name>G2KR98_MICAA</name>